<comment type="caution">
    <text evidence="1">The sequence shown here is derived from an EMBL/GenBank/DDBJ whole genome shotgun (WGS) entry which is preliminary data.</text>
</comment>
<evidence type="ECO:0000313" key="1">
    <source>
        <dbReference type="EMBL" id="KUL39321.1"/>
    </source>
</evidence>
<organism evidence="1 2">
    <name type="scientific">Actinoplanes awajinensis subsp. mycoplanecinus</name>
    <dbReference type="NCBI Taxonomy" id="135947"/>
    <lineage>
        <taxon>Bacteria</taxon>
        <taxon>Bacillati</taxon>
        <taxon>Actinomycetota</taxon>
        <taxon>Actinomycetes</taxon>
        <taxon>Micromonosporales</taxon>
        <taxon>Micromonosporaceae</taxon>
        <taxon>Actinoplanes</taxon>
    </lineage>
</organism>
<dbReference type="AlphaFoldDB" id="A0A0X3V3G8"/>
<gene>
    <name evidence="1" type="ORF">ADL15_09900</name>
</gene>
<dbReference type="Proteomes" id="UP000053244">
    <property type="component" value="Unassembled WGS sequence"/>
</dbReference>
<dbReference type="InterPro" id="IPR028994">
    <property type="entry name" value="Integrin_alpha_N"/>
</dbReference>
<sequence length="249" mass="25227">MDTQRRSAPSLPRPGAGTDLVVRDRTTGDLLQFAYRADSFDAPVRIGTGFHLGRVPHLVAGDFTGDGARQLLCLLPDGREVLLPPAASFDIGDLSTAPHRPGTAVQAVVARAAGPDRVLRSAADGTVRLGTATDLGDAVATITPGAVLLGAADVTGTGPELLVRLPGGAISAIETGGARHDLGSDWDGALVVAAADLTGDALADLIAFGPAGNLLVFPHSGVFWPQFPAVTFLSPVAVAASVGAYDVIG</sequence>
<proteinExistence type="predicted"/>
<name>A0A0X3V3G8_9ACTN</name>
<evidence type="ECO:0000313" key="2">
    <source>
        <dbReference type="Proteomes" id="UP000053244"/>
    </source>
</evidence>
<dbReference type="EMBL" id="LLZH01000052">
    <property type="protein sequence ID" value="KUL39321.1"/>
    <property type="molecule type" value="Genomic_DNA"/>
</dbReference>
<accession>A0A0X3V3G8</accession>
<protein>
    <submittedName>
        <fullName evidence="1">Uncharacterized protein</fullName>
    </submittedName>
</protein>
<dbReference type="SUPFAM" id="SSF69318">
    <property type="entry name" value="Integrin alpha N-terminal domain"/>
    <property type="match status" value="1"/>
</dbReference>
<reference evidence="1 2" key="1">
    <citation type="submission" date="2015-10" db="EMBL/GenBank/DDBJ databases">
        <authorList>
            <person name="Gilbert D.G."/>
        </authorList>
    </citation>
    <scope>NUCLEOTIDE SEQUENCE [LARGE SCALE GENOMIC DNA]</scope>
    <source>
        <strain evidence="1 2">NRRL B-16712</strain>
    </source>
</reference>
<keyword evidence="2" id="KW-1185">Reference proteome</keyword>